<gene>
    <name evidence="1" type="ORF">SG35_019580</name>
</gene>
<accession>A0AAE9YL04</accession>
<evidence type="ECO:0000313" key="2">
    <source>
        <dbReference type="Proteomes" id="UP000032568"/>
    </source>
</evidence>
<dbReference type="EMBL" id="CP059735">
    <property type="protein sequence ID" value="WDD97504.1"/>
    <property type="molecule type" value="Genomic_DNA"/>
</dbReference>
<dbReference type="AlphaFoldDB" id="A0AAE9YL04"/>
<name>A0AAE9YL04_9GAMM</name>
<reference evidence="1 2" key="1">
    <citation type="journal article" date="2015" name="Genome Announc.">
        <title>Draft Genome Sequences of Marine Isolates of Thalassomonas viridans and Thalassomonas actiniarum.</title>
        <authorList>
            <person name="Olonade I."/>
            <person name="van Zyl L.J."/>
            <person name="Trindade M."/>
        </authorList>
    </citation>
    <scope>NUCLEOTIDE SEQUENCE [LARGE SCALE GENOMIC DNA]</scope>
    <source>
        <strain evidence="1 2">A5K-106</strain>
    </source>
</reference>
<protein>
    <submittedName>
        <fullName evidence="1">Uncharacterized protein</fullName>
    </submittedName>
</protein>
<dbReference type="Proteomes" id="UP000032568">
    <property type="component" value="Chromosome"/>
</dbReference>
<dbReference type="RefSeq" id="WP_044832003.1">
    <property type="nucleotide sequence ID" value="NZ_CP059735.1"/>
</dbReference>
<evidence type="ECO:0000313" key="1">
    <source>
        <dbReference type="EMBL" id="WDD97504.1"/>
    </source>
</evidence>
<keyword evidence="2" id="KW-1185">Reference proteome</keyword>
<sequence>MLELMEYALWMQRTKAGINKPRSSALKNIDKKLKCYHLQGRTPALRQEVATAVDIWQQEKGVGWKNSIRNTNGAVSDLIKQINNEFELSELDQTAIRYLQDHRRQYIVHLFQGREIKLSSKFYTAYEVTTSVYQAGSVGSAAYSQAKNLVNLILGNAVNDPGMMALIKDILGKSLSEFITEIAPGVGLAYSSSMATYNSYLALSAARSAHSIKNARQGLLPGDPTAAFLAVKTLIERERNACAAHAGIYAVEATAKAAGIFLDAGAATGTAASIIGMTSRLLITLYLLKKDWDEMQAVKGLFQKPWEIDNSLFAKSPLLGCYFLLSADTWVIVNLICSDFGKPGYKYQVEQAVKNHLNPLMVVAGQCIVNHRMTLTGPVPKLTVEREDDLTQIAIRDAKLADQINSSLYNKLYNKLFKTELQGYFK</sequence>
<proteinExistence type="predicted"/>
<reference evidence="1 2" key="2">
    <citation type="journal article" date="2022" name="Mar. Drugs">
        <title>Bioassay-Guided Fractionation Leads to the Detection of Cholic Acid Generated by the Rare Thalassomonas sp.</title>
        <authorList>
            <person name="Pheiffer F."/>
            <person name="Schneider Y.K."/>
            <person name="Hansen E.H."/>
            <person name="Andersen J.H."/>
            <person name="Isaksson J."/>
            <person name="Busche T."/>
            <person name="R C."/>
            <person name="Kalinowski J."/>
            <person name="Zyl L.V."/>
            <person name="Trindade M."/>
        </authorList>
    </citation>
    <scope>NUCLEOTIDE SEQUENCE [LARGE SCALE GENOMIC DNA]</scope>
    <source>
        <strain evidence="1 2">A5K-106</strain>
    </source>
</reference>
<dbReference type="KEGG" id="tact:SG35_019580"/>
<organism evidence="1 2">
    <name type="scientific">Thalassomonas actiniarum</name>
    <dbReference type="NCBI Taxonomy" id="485447"/>
    <lineage>
        <taxon>Bacteria</taxon>
        <taxon>Pseudomonadati</taxon>
        <taxon>Pseudomonadota</taxon>
        <taxon>Gammaproteobacteria</taxon>
        <taxon>Alteromonadales</taxon>
        <taxon>Colwelliaceae</taxon>
        <taxon>Thalassomonas</taxon>
    </lineage>
</organism>